<dbReference type="AlphaFoldDB" id="A3R4T2"/>
<evidence type="ECO:0000256" key="1">
    <source>
        <dbReference type="ARBA" id="ARBA00022450"/>
    </source>
</evidence>
<proteinExistence type="predicted"/>
<dbReference type="InterPro" id="IPR036736">
    <property type="entry name" value="ACP-like_sf"/>
</dbReference>
<dbReference type="SUPFAM" id="SSF47336">
    <property type="entry name" value="ACP-like"/>
    <property type="match status" value="1"/>
</dbReference>
<protein>
    <submittedName>
        <fullName evidence="4">Acyl-carrier protein</fullName>
    </submittedName>
</protein>
<evidence type="ECO:0000256" key="2">
    <source>
        <dbReference type="ARBA" id="ARBA00022553"/>
    </source>
</evidence>
<keyword evidence="1" id="KW-0596">Phosphopantetheine</keyword>
<dbReference type="GO" id="GO:0031177">
    <property type="term" value="F:phosphopantetheine binding"/>
    <property type="evidence" value="ECO:0007669"/>
    <property type="project" value="InterPro"/>
</dbReference>
<sequence length="98" mass="11145">MIELSITRRVIQDWLVERFAAHLGVPEEQIAADAYIDELPLDSVDAVAVVVELERWFGRQLDVWEVRRHPTIGELADFLAREYARRPAVPNARPAPAA</sequence>
<dbReference type="PROSITE" id="PS50075">
    <property type="entry name" value="CARRIER"/>
    <property type="match status" value="1"/>
</dbReference>
<dbReference type="SMART" id="SM00823">
    <property type="entry name" value="PKS_PP"/>
    <property type="match status" value="1"/>
</dbReference>
<dbReference type="SMART" id="SM01294">
    <property type="entry name" value="PKS_PP_betabranch"/>
    <property type="match status" value="1"/>
</dbReference>
<evidence type="ECO:0000259" key="3">
    <source>
        <dbReference type="PROSITE" id="PS50075"/>
    </source>
</evidence>
<accession>A3R4T2</accession>
<dbReference type="Pfam" id="PF00550">
    <property type="entry name" value="PP-binding"/>
    <property type="match status" value="1"/>
</dbReference>
<dbReference type="InterPro" id="IPR009081">
    <property type="entry name" value="PP-bd_ACP"/>
</dbReference>
<dbReference type="GO" id="GO:0017000">
    <property type="term" value="P:antibiotic biosynthetic process"/>
    <property type="evidence" value="ECO:0007669"/>
    <property type="project" value="UniProtKB-ARBA"/>
</dbReference>
<dbReference type="Gene3D" id="1.10.1200.10">
    <property type="entry name" value="ACP-like"/>
    <property type="match status" value="1"/>
</dbReference>
<keyword evidence="2" id="KW-0597">Phosphoprotein</keyword>
<reference evidence="4" key="1">
    <citation type="journal article" date="2007" name="Antimicrob. Agents Chemother.">
        <title>Cloning and characterization of the pyrrolomycin biosynthetic gene clusters from Actinosporangium vitaminophilum ATCC 31673 and Streptomyces sp. strain UC 11065.</title>
        <authorList>
            <person name="Zhang X."/>
            <person name="Parry R.J."/>
        </authorList>
    </citation>
    <scope>NUCLEOTIDE SEQUENCE</scope>
    <source>
        <strain evidence="4">UC 11065</strain>
    </source>
</reference>
<dbReference type="InterPro" id="IPR020806">
    <property type="entry name" value="PKS_PP-bd"/>
</dbReference>
<name>A3R4T2_9ACTN</name>
<dbReference type="EMBL" id="EF140902">
    <property type="protein sequence ID" value="ABO15877.1"/>
    <property type="molecule type" value="Genomic_DNA"/>
</dbReference>
<evidence type="ECO:0000313" key="4">
    <source>
        <dbReference type="EMBL" id="ABO15877.1"/>
    </source>
</evidence>
<feature type="domain" description="Carrier" evidence="3">
    <location>
        <begin position="6"/>
        <end position="83"/>
    </location>
</feature>
<organism evidence="4">
    <name type="scientific">Streptomyces sp. UC 11065</name>
    <dbReference type="NCBI Taxonomy" id="428401"/>
    <lineage>
        <taxon>Bacteria</taxon>
        <taxon>Bacillati</taxon>
        <taxon>Actinomycetota</taxon>
        <taxon>Actinomycetes</taxon>
        <taxon>Kitasatosporales</taxon>
        <taxon>Streptomycetaceae</taxon>
        <taxon>Streptomyces</taxon>
    </lineage>
</organism>
<gene>
    <name evidence="4" type="primary">dox10</name>
</gene>